<dbReference type="PANTHER" id="PTHR32285">
    <property type="entry name" value="PROTEIN TRICHOME BIREFRINGENCE-LIKE 9-RELATED"/>
    <property type="match status" value="1"/>
</dbReference>
<comment type="similarity">
    <text evidence="1">Belongs to the PC-esterase family. TBL subfamily.</text>
</comment>
<protein>
    <submittedName>
        <fullName evidence="3">PC-Esterase</fullName>
    </submittedName>
</protein>
<evidence type="ECO:0000259" key="2">
    <source>
        <dbReference type="Pfam" id="PF13839"/>
    </source>
</evidence>
<dbReference type="STRING" id="35608.A0A2U1PMF7"/>
<evidence type="ECO:0000256" key="1">
    <source>
        <dbReference type="ARBA" id="ARBA00007727"/>
    </source>
</evidence>
<dbReference type="GO" id="GO:0005794">
    <property type="term" value="C:Golgi apparatus"/>
    <property type="evidence" value="ECO:0007669"/>
    <property type="project" value="TreeGrafter"/>
</dbReference>
<evidence type="ECO:0000313" key="4">
    <source>
        <dbReference type="Proteomes" id="UP000245207"/>
    </source>
</evidence>
<dbReference type="GO" id="GO:0016413">
    <property type="term" value="F:O-acetyltransferase activity"/>
    <property type="evidence" value="ECO:0007669"/>
    <property type="project" value="InterPro"/>
</dbReference>
<gene>
    <name evidence="3" type="ORF">CTI12_AA135220</name>
</gene>
<dbReference type="InterPro" id="IPR029962">
    <property type="entry name" value="TBL"/>
</dbReference>
<sequence>MKNFGKLEWIKKRYESVVGKIESQRDECSVHQYNTTHTSQKKCTSYSPSKIMASVTDEQIKNPQRSSDITHCCHLGVPNIWTELLLAYIVQATETTNEFVPCESIIHVSIVQCQPLEKLKAKGMNVRFINIIQHTQARKNAHPTVHRRLWRPLTDEQIKNPQRSSDITHCCHPGVPNIWTELLLAYIVQATETTNE</sequence>
<evidence type="ECO:0000313" key="3">
    <source>
        <dbReference type="EMBL" id="PWA86938.1"/>
    </source>
</evidence>
<feature type="domain" description="Trichome birefringence-like C-terminal" evidence="2">
    <location>
        <begin position="117"/>
        <end position="185"/>
    </location>
</feature>
<dbReference type="EMBL" id="PKPP01000964">
    <property type="protein sequence ID" value="PWA86938.1"/>
    <property type="molecule type" value="Genomic_DNA"/>
</dbReference>
<comment type="caution">
    <text evidence="3">The sequence shown here is derived from an EMBL/GenBank/DDBJ whole genome shotgun (WGS) entry which is preliminary data.</text>
</comment>
<dbReference type="InterPro" id="IPR026057">
    <property type="entry name" value="TBL_C"/>
</dbReference>
<proteinExistence type="inferred from homology"/>
<keyword evidence="4" id="KW-1185">Reference proteome</keyword>
<dbReference type="Proteomes" id="UP000245207">
    <property type="component" value="Unassembled WGS sequence"/>
</dbReference>
<dbReference type="AlphaFoldDB" id="A0A2U1PMF7"/>
<accession>A0A2U1PMF7</accession>
<dbReference type="OrthoDB" id="630188at2759"/>
<reference evidence="3 4" key="1">
    <citation type="journal article" date="2018" name="Mol. Plant">
        <title>The genome of Artemisia annua provides insight into the evolution of Asteraceae family and artemisinin biosynthesis.</title>
        <authorList>
            <person name="Shen Q."/>
            <person name="Zhang L."/>
            <person name="Liao Z."/>
            <person name="Wang S."/>
            <person name="Yan T."/>
            <person name="Shi P."/>
            <person name="Liu M."/>
            <person name="Fu X."/>
            <person name="Pan Q."/>
            <person name="Wang Y."/>
            <person name="Lv Z."/>
            <person name="Lu X."/>
            <person name="Zhang F."/>
            <person name="Jiang W."/>
            <person name="Ma Y."/>
            <person name="Chen M."/>
            <person name="Hao X."/>
            <person name="Li L."/>
            <person name="Tang Y."/>
            <person name="Lv G."/>
            <person name="Zhou Y."/>
            <person name="Sun X."/>
            <person name="Brodelius P.E."/>
            <person name="Rose J.K.C."/>
            <person name="Tang K."/>
        </authorList>
    </citation>
    <scope>NUCLEOTIDE SEQUENCE [LARGE SCALE GENOMIC DNA]</scope>
    <source>
        <strain evidence="4">cv. Huhao1</strain>
        <tissue evidence="3">Leaf</tissue>
    </source>
</reference>
<dbReference type="PANTHER" id="PTHR32285:SF286">
    <property type="entry name" value="PMR5 DOMAIN, PC-ESTERASE, PROTEIN TRICHOME BIREFRINGENCE-LIKE 34"/>
    <property type="match status" value="1"/>
</dbReference>
<dbReference type="Pfam" id="PF13839">
    <property type="entry name" value="PC-Esterase"/>
    <property type="match status" value="1"/>
</dbReference>
<organism evidence="3 4">
    <name type="scientific">Artemisia annua</name>
    <name type="common">Sweet wormwood</name>
    <dbReference type="NCBI Taxonomy" id="35608"/>
    <lineage>
        <taxon>Eukaryota</taxon>
        <taxon>Viridiplantae</taxon>
        <taxon>Streptophyta</taxon>
        <taxon>Embryophyta</taxon>
        <taxon>Tracheophyta</taxon>
        <taxon>Spermatophyta</taxon>
        <taxon>Magnoliopsida</taxon>
        <taxon>eudicotyledons</taxon>
        <taxon>Gunneridae</taxon>
        <taxon>Pentapetalae</taxon>
        <taxon>asterids</taxon>
        <taxon>campanulids</taxon>
        <taxon>Asterales</taxon>
        <taxon>Asteraceae</taxon>
        <taxon>Asteroideae</taxon>
        <taxon>Anthemideae</taxon>
        <taxon>Artemisiinae</taxon>
        <taxon>Artemisia</taxon>
    </lineage>
</organism>
<name>A0A2U1PMF7_ARTAN</name>